<dbReference type="PROSITE" id="PS50245">
    <property type="entry name" value="CAP_GLY_2"/>
    <property type="match status" value="1"/>
</dbReference>
<dbReference type="EMBL" id="KV921964">
    <property type="protein sequence ID" value="ORE04695.1"/>
    <property type="molecule type" value="Genomic_DNA"/>
</dbReference>
<feature type="domain" description="BTB" evidence="1">
    <location>
        <begin position="47"/>
        <end position="117"/>
    </location>
</feature>
<dbReference type="SUPFAM" id="SSF54695">
    <property type="entry name" value="POZ domain"/>
    <property type="match status" value="1"/>
</dbReference>
<evidence type="ECO:0000259" key="2">
    <source>
        <dbReference type="PROSITE" id="PS50245"/>
    </source>
</evidence>
<feature type="domain" description="CAP-Gly" evidence="2">
    <location>
        <begin position="475"/>
        <end position="517"/>
    </location>
</feature>
<dbReference type="Pfam" id="PF01302">
    <property type="entry name" value="CAP_GLY"/>
    <property type="match status" value="1"/>
</dbReference>
<dbReference type="SMART" id="SM00225">
    <property type="entry name" value="BTB"/>
    <property type="match status" value="1"/>
</dbReference>
<organism evidence="3">
    <name type="scientific">Rhizopus microsporus var. microsporus</name>
    <dbReference type="NCBI Taxonomy" id="86635"/>
    <lineage>
        <taxon>Eukaryota</taxon>
        <taxon>Fungi</taxon>
        <taxon>Fungi incertae sedis</taxon>
        <taxon>Mucoromycota</taxon>
        <taxon>Mucoromycotina</taxon>
        <taxon>Mucoromycetes</taxon>
        <taxon>Mucorales</taxon>
        <taxon>Mucorineae</taxon>
        <taxon>Rhizopodaceae</taxon>
        <taxon>Rhizopus</taxon>
    </lineage>
</organism>
<dbReference type="VEuPathDB" id="FungiDB:BCV72DRAFT_11207"/>
<proteinExistence type="predicted"/>
<evidence type="ECO:0000259" key="1">
    <source>
        <dbReference type="PROSITE" id="PS50097"/>
    </source>
</evidence>
<dbReference type="InterPro" id="IPR000938">
    <property type="entry name" value="CAP-Gly_domain"/>
</dbReference>
<dbReference type="Pfam" id="PF00651">
    <property type="entry name" value="BTB"/>
    <property type="match status" value="1"/>
</dbReference>
<dbReference type="Gene3D" id="3.30.710.10">
    <property type="entry name" value="Potassium Channel Kv1.1, Chain A"/>
    <property type="match status" value="1"/>
</dbReference>
<dbReference type="InterPro" id="IPR011333">
    <property type="entry name" value="SKP1/BTB/POZ_sf"/>
</dbReference>
<dbReference type="PROSITE" id="PS50097">
    <property type="entry name" value="BTB"/>
    <property type="match status" value="1"/>
</dbReference>
<gene>
    <name evidence="3" type="ORF">BCV72DRAFT_11207</name>
</gene>
<dbReference type="InterPro" id="IPR000210">
    <property type="entry name" value="BTB/POZ_dom"/>
</dbReference>
<evidence type="ECO:0000313" key="3">
    <source>
        <dbReference type="EMBL" id="ORE04695.1"/>
    </source>
</evidence>
<reference evidence="3" key="1">
    <citation type="journal article" date="2016" name="Proc. Natl. Acad. Sci. U.S.A.">
        <title>Lipid metabolic changes in an early divergent fungus govern the establishment of a mutualistic symbiosis with endobacteria.</title>
        <authorList>
            <person name="Lastovetsky O.A."/>
            <person name="Gaspar M.L."/>
            <person name="Mondo S.J."/>
            <person name="LaButti K.M."/>
            <person name="Sandor L."/>
            <person name="Grigoriev I.V."/>
            <person name="Henry S.A."/>
            <person name="Pawlowska T.E."/>
        </authorList>
    </citation>
    <scope>NUCLEOTIDE SEQUENCE [LARGE SCALE GENOMIC DNA]</scope>
    <source>
        <strain evidence="3">ATCC 52814</strain>
    </source>
</reference>
<dbReference type="InterPro" id="IPR036859">
    <property type="entry name" value="CAP-Gly_dom_sf"/>
</dbReference>
<dbReference type="Gene3D" id="2.30.30.190">
    <property type="entry name" value="CAP Gly-rich-like domain"/>
    <property type="match status" value="1"/>
</dbReference>
<dbReference type="SUPFAM" id="SSF74924">
    <property type="entry name" value="Cap-Gly domain"/>
    <property type="match status" value="1"/>
</dbReference>
<protein>
    <recommendedName>
        <fullName evidence="4">CAP-Gly domain-containing protein</fullName>
    </recommendedName>
</protein>
<dbReference type="SMART" id="SM01052">
    <property type="entry name" value="CAP_GLY"/>
    <property type="match status" value="1"/>
</dbReference>
<accession>A0A1X0QY80</accession>
<dbReference type="OrthoDB" id="2130750at2759"/>
<evidence type="ECO:0008006" key="4">
    <source>
        <dbReference type="Google" id="ProtNLM"/>
    </source>
</evidence>
<dbReference type="Proteomes" id="UP000242414">
    <property type="component" value="Unassembled WGS sequence"/>
</dbReference>
<dbReference type="AlphaFoldDB" id="A0A1X0QY80"/>
<dbReference type="CDD" id="cd18186">
    <property type="entry name" value="BTB_POZ_ZBTB_KLHL-like"/>
    <property type="match status" value="1"/>
</dbReference>
<sequence length="524" mass="59482">MRKYSIDSIDTSPPNVILALTPESNNSNPSIYAVSNSSSPTAAESSTDSFSSVPEKIRWSCHKDVLRANSNYFNSIFNSQFQEAEASIVFLPRGMFSASVLDAVLYYMYTKTLLLEHDDKDLELIQSLYLAADYLGMEQLCITIEQHITTHLTHGFNCYCENCVLVVPLLLSFTGPNQQDDIRLSKMTLAIVKLLTQDPEKALPTFWSSRSMVLLLTQNPEMESLHEYLENGLLNHVNKNNAIESLYGCFLAEQLLEKKKNEFDTTLLEMTINKVVKTGSHLLANDFDFYCTKYPKLLSCVDGVIYSFDFLIYVISIVLDSQMNERNASLLYKGIVKHLMCRDTVQNSSRVKSILQMAKDKVVKYIGANLFTMRKLNLIDKSVIDSLSQDLAIHPSVLTTDQEDIRRKQNTSTQENKRKSYHQAFGWNIKLIRTRFSFLLFGQHFKIGQKVQLLNRPIITTGTIAYVGKIPIKEGERSKHAEYMLGIELDRRVGTNDGSIDGKRYFTTSPNRGVFVKPSDVVLL</sequence>
<name>A0A1X0QY80_RHIZD</name>